<dbReference type="PANTHER" id="PTHR43877">
    <property type="entry name" value="AMINOALKYLPHOSPHONATE N-ACETYLTRANSFERASE-RELATED-RELATED"/>
    <property type="match status" value="1"/>
</dbReference>
<dbReference type="EC" id="2.3.1.-" evidence="4"/>
<comment type="caution">
    <text evidence="4">The sequence shown here is derived from an EMBL/GenBank/DDBJ whole genome shotgun (WGS) entry which is preliminary data.</text>
</comment>
<protein>
    <submittedName>
        <fullName evidence="4">GNAT family acetyltransferase</fullName>
        <ecNumber evidence="4">2.3.1.-</ecNumber>
    </submittedName>
</protein>
<dbReference type="NCBIfam" id="NF002959">
    <property type="entry name" value="PRK03624.1"/>
    <property type="match status" value="1"/>
</dbReference>
<gene>
    <name evidence="4" type="ORF">ACFOOQ_15820</name>
</gene>
<dbReference type="CDD" id="cd04301">
    <property type="entry name" value="NAT_SF"/>
    <property type="match status" value="1"/>
</dbReference>
<dbReference type="SUPFAM" id="SSF55729">
    <property type="entry name" value="Acyl-CoA N-acyltransferases (Nat)"/>
    <property type="match status" value="1"/>
</dbReference>
<evidence type="ECO:0000256" key="1">
    <source>
        <dbReference type="ARBA" id="ARBA00022679"/>
    </source>
</evidence>
<dbReference type="RefSeq" id="WP_379728414.1">
    <property type="nucleotide sequence ID" value="NZ_JBHRYJ010000003.1"/>
</dbReference>
<evidence type="ECO:0000256" key="2">
    <source>
        <dbReference type="ARBA" id="ARBA00023315"/>
    </source>
</evidence>
<dbReference type="Gene3D" id="3.40.630.30">
    <property type="match status" value="1"/>
</dbReference>
<feature type="domain" description="N-acetyltransferase" evidence="3">
    <location>
        <begin position="1"/>
        <end position="139"/>
    </location>
</feature>
<dbReference type="Proteomes" id="UP001595711">
    <property type="component" value="Unassembled WGS sequence"/>
</dbReference>
<dbReference type="EMBL" id="JBHRYJ010000003">
    <property type="protein sequence ID" value="MFC3677026.1"/>
    <property type="molecule type" value="Genomic_DNA"/>
</dbReference>
<dbReference type="PROSITE" id="PS51186">
    <property type="entry name" value="GNAT"/>
    <property type="match status" value="1"/>
</dbReference>
<evidence type="ECO:0000313" key="5">
    <source>
        <dbReference type="Proteomes" id="UP001595711"/>
    </source>
</evidence>
<dbReference type="PANTHER" id="PTHR43877:SF1">
    <property type="entry name" value="ACETYLTRANSFERASE"/>
    <property type="match status" value="1"/>
</dbReference>
<dbReference type="Pfam" id="PF00583">
    <property type="entry name" value="Acetyltransf_1"/>
    <property type="match status" value="1"/>
</dbReference>
<evidence type="ECO:0000313" key="4">
    <source>
        <dbReference type="EMBL" id="MFC3677026.1"/>
    </source>
</evidence>
<dbReference type="InterPro" id="IPR016181">
    <property type="entry name" value="Acyl_CoA_acyltransferase"/>
</dbReference>
<evidence type="ECO:0000259" key="3">
    <source>
        <dbReference type="PROSITE" id="PS51186"/>
    </source>
</evidence>
<accession>A0ABV7VKH2</accession>
<dbReference type="InterPro" id="IPR000182">
    <property type="entry name" value="GNAT_dom"/>
</dbReference>
<keyword evidence="1 4" id="KW-0808">Transferase</keyword>
<reference evidence="5" key="1">
    <citation type="journal article" date="2019" name="Int. J. Syst. Evol. Microbiol.">
        <title>The Global Catalogue of Microorganisms (GCM) 10K type strain sequencing project: providing services to taxonomists for standard genome sequencing and annotation.</title>
        <authorList>
            <consortium name="The Broad Institute Genomics Platform"/>
            <consortium name="The Broad Institute Genome Sequencing Center for Infectious Disease"/>
            <person name="Wu L."/>
            <person name="Ma J."/>
        </authorList>
    </citation>
    <scope>NUCLEOTIDE SEQUENCE [LARGE SCALE GENOMIC DNA]</scope>
    <source>
        <strain evidence="5">KCTC 42182</strain>
    </source>
</reference>
<keyword evidence="5" id="KW-1185">Reference proteome</keyword>
<proteinExistence type="predicted"/>
<organism evidence="4 5">
    <name type="scientific">Ferrovibrio xuzhouensis</name>
    <dbReference type="NCBI Taxonomy" id="1576914"/>
    <lineage>
        <taxon>Bacteria</taxon>
        <taxon>Pseudomonadati</taxon>
        <taxon>Pseudomonadota</taxon>
        <taxon>Alphaproteobacteria</taxon>
        <taxon>Rhodospirillales</taxon>
        <taxon>Rhodospirillaceae</taxon>
        <taxon>Ferrovibrio</taxon>
    </lineage>
</organism>
<dbReference type="InterPro" id="IPR050832">
    <property type="entry name" value="Bact_Acetyltransf"/>
</dbReference>
<dbReference type="GO" id="GO:0016746">
    <property type="term" value="F:acyltransferase activity"/>
    <property type="evidence" value="ECO:0007669"/>
    <property type="project" value="UniProtKB-KW"/>
</dbReference>
<name>A0ABV7VKH2_9PROT</name>
<sequence length="139" mass="15411">MKIRPFAAADRAAVIALWQACDLTRSWNDPDTDISFCISRAESTILVGEADDGRIVASVMCGHDGHRGWLYYLAVDPTLQKSGHGRAMVAAAEAWLAARGVPKVMLMVRPENDKVRAFYDALGYAIEERLVFSRRLDGR</sequence>
<keyword evidence="2 4" id="KW-0012">Acyltransferase</keyword>